<dbReference type="PANTHER" id="PTHR45080:SF8">
    <property type="entry name" value="IG-LIKE DOMAIN-CONTAINING PROTEIN"/>
    <property type="match status" value="1"/>
</dbReference>
<dbReference type="InterPro" id="IPR050958">
    <property type="entry name" value="Cell_Adh-Cytoskel_Orgn"/>
</dbReference>
<feature type="domain" description="Ig-like" evidence="6">
    <location>
        <begin position="658"/>
        <end position="745"/>
    </location>
</feature>
<keyword evidence="8" id="KW-1185">Reference proteome</keyword>
<comment type="caution">
    <text evidence="7">The sequence shown here is derived from an EMBL/GenBank/DDBJ whole genome shotgun (WGS) entry which is preliminary data.</text>
</comment>
<dbReference type="SUPFAM" id="SSF48726">
    <property type="entry name" value="Immunoglobulin"/>
    <property type="match status" value="7"/>
</dbReference>
<evidence type="ECO:0000313" key="7">
    <source>
        <dbReference type="EMBL" id="KAK8751566.1"/>
    </source>
</evidence>
<keyword evidence="2" id="KW-1015">Disulfide bond</keyword>
<dbReference type="GO" id="GO:0050808">
    <property type="term" value="P:synapse organization"/>
    <property type="evidence" value="ECO:0007669"/>
    <property type="project" value="TreeGrafter"/>
</dbReference>
<feature type="domain" description="Ig-like" evidence="6">
    <location>
        <begin position="237"/>
        <end position="329"/>
    </location>
</feature>
<dbReference type="GO" id="GO:0043025">
    <property type="term" value="C:neuronal cell body"/>
    <property type="evidence" value="ECO:0007669"/>
    <property type="project" value="TreeGrafter"/>
</dbReference>
<gene>
    <name evidence="7" type="ORF">OTU49_009123</name>
</gene>
<feature type="domain" description="Ig-like" evidence="6">
    <location>
        <begin position="146"/>
        <end position="231"/>
    </location>
</feature>
<evidence type="ECO:0000256" key="4">
    <source>
        <dbReference type="SAM" id="MobiDB-lite"/>
    </source>
</evidence>
<dbReference type="PANTHER" id="PTHR45080">
    <property type="entry name" value="CONTACTIN 5"/>
    <property type="match status" value="1"/>
</dbReference>
<keyword evidence="1 5" id="KW-0732">Signal</keyword>
<organism evidence="7 8">
    <name type="scientific">Cherax quadricarinatus</name>
    <name type="common">Australian red claw crayfish</name>
    <dbReference type="NCBI Taxonomy" id="27406"/>
    <lineage>
        <taxon>Eukaryota</taxon>
        <taxon>Metazoa</taxon>
        <taxon>Ecdysozoa</taxon>
        <taxon>Arthropoda</taxon>
        <taxon>Crustacea</taxon>
        <taxon>Multicrustacea</taxon>
        <taxon>Malacostraca</taxon>
        <taxon>Eumalacostraca</taxon>
        <taxon>Eucarida</taxon>
        <taxon>Decapoda</taxon>
        <taxon>Pleocyemata</taxon>
        <taxon>Astacidea</taxon>
        <taxon>Parastacoidea</taxon>
        <taxon>Parastacidae</taxon>
        <taxon>Cherax</taxon>
    </lineage>
</organism>
<feature type="region of interest" description="Disordered" evidence="4">
    <location>
        <begin position="817"/>
        <end position="846"/>
    </location>
</feature>
<dbReference type="InterPro" id="IPR003599">
    <property type="entry name" value="Ig_sub"/>
</dbReference>
<feature type="domain" description="Ig-like" evidence="6">
    <location>
        <begin position="32"/>
        <end position="141"/>
    </location>
</feature>
<dbReference type="GO" id="GO:0008046">
    <property type="term" value="F:axon guidance receptor activity"/>
    <property type="evidence" value="ECO:0007669"/>
    <property type="project" value="TreeGrafter"/>
</dbReference>
<evidence type="ECO:0000313" key="8">
    <source>
        <dbReference type="Proteomes" id="UP001445076"/>
    </source>
</evidence>
<dbReference type="InterPro" id="IPR003598">
    <property type="entry name" value="Ig_sub2"/>
</dbReference>
<dbReference type="GO" id="GO:0005886">
    <property type="term" value="C:plasma membrane"/>
    <property type="evidence" value="ECO:0007669"/>
    <property type="project" value="TreeGrafter"/>
</dbReference>
<keyword evidence="3" id="KW-0393">Immunoglobulin domain</keyword>
<dbReference type="InterPro" id="IPR007110">
    <property type="entry name" value="Ig-like_dom"/>
</dbReference>
<evidence type="ECO:0000256" key="2">
    <source>
        <dbReference type="ARBA" id="ARBA00023157"/>
    </source>
</evidence>
<feature type="domain" description="Ig-like" evidence="6">
    <location>
        <begin position="429"/>
        <end position="545"/>
    </location>
</feature>
<feature type="domain" description="Ig-like" evidence="6">
    <location>
        <begin position="335"/>
        <end position="427"/>
    </location>
</feature>
<evidence type="ECO:0000256" key="3">
    <source>
        <dbReference type="ARBA" id="ARBA00023319"/>
    </source>
</evidence>
<dbReference type="GO" id="GO:0030424">
    <property type="term" value="C:axon"/>
    <property type="evidence" value="ECO:0007669"/>
    <property type="project" value="TreeGrafter"/>
</dbReference>
<name>A0AAW0YJA9_CHEQU</name>
<dbReference type="PROSITE" id="PS50835">
    <property type="entry name" value="IG_LIKE"/>
    <property type="match status" value="7"/>
</dbReference>
<dbReference type="Pfam" id="PF07679">
    <property type="entry name" value="I-set"/>
    <property type="match status" value="3"/>
</dbReference>
<dbReference type="Gene3D" id="2.60.40.10">
    <property type="entry name" value="Immunoglobulins"/>
    <property type="match status" value="7"/>
</dbReference>
<dbReference type="AlphaFoldDB" id="A0AAW0YJA9"/>
<sequence>MYRIALVALCFLTGVTSCAGSPTKREAATPNPKITYSKETIAKEGDEVKIDCAVEGVDLTGVQDFSVSWSKINEEKPANSYPISNNDRVLLFSSKFRVDHPADSQQYSLIIKKMSEEDSGLYRCTVNFGEDQKINADVPVTIQKAPYFTDDFTKTLTVTEGDAISIDCQPGGSPKPEVYWERLNQELPYYGGKFFKANQLDIPLVDRSHKGHYVCYANNGIGDPANSHVILEVQVPPEVVVTKDQVFASMTEEVMMECKVVAIPAADIAWLKDDLPILGSANYKIKTVPLEGDEGVVSTMAVTQVSSEDIGTYKCRATSAIGTAEKSIALITKSPPLISAQSRKEVLYDLQRNLGRDALPVVIECMAEGAPSPKYRWTKNNKTLIWEVDPRFSLEEGTGNLLISDPTMDDNGLYQCFAYNNLGTAVADPVYLLNTSRIEFSNDKDESDTYNVKAELGRPFKLSCPKVFGYPKPTLSWVKANQLETQIEIEFVNDERIISDPEGNLWFTHITEADDTRKNNFQFICLASTTFEPNDFSMASIIELSVVDPADGNLNLNEEQLNVESFPMYTSNDTVKFIALQENTLWCIFGGEPTPTVSWRMGNGTELNETSFTTRNSGSTLVFLDTKVEDAGEYQCIVSNGVGEVKTKSVVVVVEQEPTFMSAMESFTVEEGSTITFVCDVASTKNITYTWMYNGRVISLTGGNMRRIIKGNTLTIDDIISTDVGNYACNATSDTAYAYSQATLVVLPAGGYSTRQSGKLCDGMQELRNEIRALQDTIQLIYSAVREQQGLAQYTQDILSQVAEKLQVPAVRTNITPASVTDDGNKVGNTDEEDVEGELAATTVSP</sequence>
<dbReference type="SMART" id="SM00408">
    <property type="entry name" value="IGc2"/>
    <property type="match status" value="7"/>
</dbReference>
<feature type="signal peptide" evidence="5">
    <location>
        <begin position="1"/>
        <end position="20"/>
    </location>
</feature>
<dbReference type="InterPro" id="IPR013783">
    <property type="entry name" value="Ig-like_fold"/>
</dbReference>
<dbReference type="Proteomes" id="UP001445076">
    <property type="component" value="Unassembled WGS sequence"/>
</dbReference>
<evidence type="ECO:0000256" key="5">
    <source>
        <dbReference type="SAM" id="SignalP"/>
    </source>
</evidence>
<dbReference type="CDD" id="cd00096">
    <property type="entry name" value="Ig"/>
    <property type="match status" value="1"/>
</dbReference>
<dbReference type="SMART" id="SM00409">
    <property type="entry name" value="IG"/>
    <property type="match status" value="7"/>
</dbReference>
<dbReference type="EMBL" id="JARKIK010000005">
    <property type="protein sequence ID" value="KAK8751566.1"/>
    <property type="molecule type" value="Genomic_DNA"/>
</dbReference>
<dbReference type="Pfam" id="PF13927">
    <property type="entry name" value="Ig_3"/>
    <property type="match status" value="3"/>
</dbReference>
<feature type="domain" description="Ig-like" evidence="6">
    <location>
        <begin position="567"/>
        <end position="651"/>
    </location>
</feature>
<dbReference type="GO" id="GO:0007156">
    <property type="term" value="P:homophilic cell adhesion via plasma membrane adhesion molecules"/>
    <property type="evidence" value="ECO:0007669"/>
    <property type="project" value="TreeGrafter"/>
</dbReference>
<evidence type="ECO:0000256" key="1">
    <source>
        <dbReference type="ARBA" id="ARBA00022729"/>
    </source>
</evidence>
<evidence type="ECO:0000259" key="6">
    <source>
        <dbReference type="PROSITE" id="PS50835"/>
    </source>
</evidence>
<dbReference type="PROSITE" id="PS51257">
    <property type="entry name" value="PROKAR_LIPOPROTEIN"/>
    <property type="match status" value="1"/>
</dbReference>
<protein>
    <recommendedName>
        <fullName evidence="6">Ig-like domain-containing protein</fullName>
    </recommendedName>
</protein>
<dbReference type="InterPro" id="IPR036179">
    <property type="entry name" value="Ig-like_dom_sf"/>
</dbReference>
<accession>A0AAW0YJA9</accession>
<feature type="chain" id="PRO_5043452321" description="Ig-like domain-containing protein" evidence="5">
    <location>
        <begin position="21"/>
        <end position="846"/>
    </location>
</feature>
<dbReference type="InterPro" id="IPR013098">
    <property type="entry name" value="Ig_I-set"/>
</dbReference>
<proteinExistence type="predicted"/>
<reference evidence="7 8" key="1">
    <citation type="journal article" date="2024" name="BMC Genomics">
        <title>Genome assembly of redclaw crayfish (Cherax quadricarinatus) provides insights into its immune adaptation and hypoxia tolerance.</title>
        <authorList>
            <person name="Liu Z."/>
            <person name="Zheng J."/>
            <person name="Li H."/>
            <person name="Fang K."/>
            <person name="Wang S."/>
            <person name="He J."/>
            <person name="Zhou D."/>
            <person name="Weng S."/>
            <person name="Chi M."/>
            <person name="Gu Z."/>
            <person name="He J."/>
            <person name="Li F."/>
            <person name="Wang M."/>
        </authorList>
    </citation>
    <scope>NUCLEOTIDE SEQUENCE [LARGE SCALE GENOMIC DNA]</scope>
    <source>
        <strain evidence="7">ZL_2023a</strain>
    </source>
</reference>